<evidence type="ECO:0000313" key="4">
    <source>
        <dbReference type="EMBL" id="KAK4546310.1"/>
    </source>
</evidence>
<dbReference type="AlphaFoldDB" id="A0AAV9JMX9"/>
<dbReference type="CDD" id="cd09858">
    <property type="entry name" value="PIN_MKT1"/>
    <property type="match status" value="1"/>
</dbReference>
<evidence type="ECO:0000259" key="3">
    <source>
        <dbReference type="SMART" id="SM00484"/>
    </source>
</evidence>
<evidence type="ECO:0000313" key="5">
    <source>
        <dbReference type="Proteomes" id="UP001324427"/>
    </source>
</evidence>
<dbReference type="GO" id="GO:0006974">
    <property type="term" value="P:DNA damage response"/>
    <property type="evidence" value="ECO:0007669"/>
    <property type="project" value="UniProtKB-ARBA"/>
</dbReference>
<dbReference type="Gene3D" id="3.40.50.1010">
    <property type="entry name" value="5'-nuclease"/>
    <property type="match status" value="1"/>
</dbReference>
<dbReference type="PANTHER" id="PTHR11081">
    <property type="entry name" value="FLAP ENDONUCLEASE FAMILY MEMBER"/>
    <property type="match status" value="1"/>
</dbReference>
<dbReference type="InterPro" id="IPR022039">
    <property type="entry name" value="MKT1_C"/>
</dbReference>
<dbReference type="EMBL" id="JAVFHQ010000015">
    <property type="protein sequence ID" value="KAK4546310.1"/>
    <property type="molecule type" value="Genomic_DNA"/>
</dbReference>
<protein>
    <recommendedName>
        <fullName evidence="3">XPG-I domain-containing protein</fullName>
    </recommendedName>
</protein>
<dbReference type="Pfam" id="PF00867">
    <property type="entry name" value="XPG_I"/>
    <property type="match status" value="1"/>
</dbReference>
<dbReference type="Proteomes" id="UP001324427">
    <property type="component" value="Unassembled WGS sequence"/>
</dbReference>
<dbReference type="PANTHER" id="PTHR11081:SF32">
    <property type="entry name" value="POST-TRANSCRIPTIONAL REGULATOR MKT1"/>
    <property type="match status" value="1"/>
</dbReference>
<organism evidence="4 5">
    <name type="scientific">Oleoguttula mirabilis</name>
    <dbReference type="NCBI Taxonomy" id="1507867"/>
    <lineage>
        <taxon>Eukaryota</taxon>
        <taxon>Fungi</taxon>
        <taxon>Dikarya</taxon>
        <taxon>Ascomycota</taxon>
        <taxon>Pezizomycotina</taxon>
        <taxon>Dothideomycetes</taxon>
        <taxon>Dothideomycetidae</taxon>
        <taxon>Mycosphaerellales</taxon>
        <taxon>Teratosphaeriaceae</taxon>
        <taxon>Oleoguttula</taxon>
    </lineage>
</organism>
<evidence type="ECO:0000256" key="1">
    <source>
        <dbReference type="ARBA" id="ARBA00022845"/>
    </source>
</evidence>
<gene>
    <name evidence="4" type="ORF">LTR36_001987</name>
</gene>
<name>A0AAV9JMX9_9PEZI</name>
<keyword evidence="1" id="KW-0810">Translation regulation</keyword>
<dbReference type="InterPro" id="IPR006084">
    <property type="entry name" value="XPG/Rad2"/>
</dbReference>
<dbReference type="Pfam" id="PF00752">
    <property type="entry name" value="XPG_N"/>
    <property type="match status" value="1"/>
</dbReference>
<dbReference type="SMART" id="SM00484">
    <property type="entry name" value="XPGI"/>
    <property type="match status" value="1"/>
</dbReference>
<proteinExistence type="inferred from homology"/>
<dbReference type="Pfam" id="PF12246">
    <property type="entry name" value="MKT1_C"/>
    <property type="match status" value="1"/>
</dbReference>
<dbReference type="InterPro" id="IPR006086">
    <property type="entry name" value="XPG-I_dom"/>
</dbReference>
<comment type="caution">
    <text evidence="4">The sequence shown here is derived from an EMBL/GenBank/DDBJ whole genome shotgun (WGS) entry which is preliminary data.</text>
</comment>
<dbReference type="InterPro" id="IPR006085">
    <property type="entry name" value="XPG_DNA_repair_N"/>
</dbReference>
<dbReference type="InterPro" id="IPR029060">
    <property type="entry name" value="PIN-like_dom_sf"/>
</dbReference>
<comment type="similarity">
    <text evidence="2">Belongs to the XPG/RAD2 endonuclease family.</text>
</comment>
<keyword evidence="5" id="KW-1185">Reference proteome</keyword>
<dbReference type="GO" id="GO:0006417">
    <property type="term" value="P:regulation of translation"/>
    <property type="evidence" value="ECO:0007669"/>
    <property type="project" value="UniProtKB-KW"/>
</dbReference>
<dbReference type="InterPro" id="IPR022040">
    <property type="entry name" value="MKT1_N"/>
</dbReference>
<dbReference type="SUPFAM" id="SSF88723">
    <property type="entry name" value="PIN domain-like"/>
    <property type="match status" value="1"/>
</dbReference>
<dbReference type="GO" id="GO:0004518">
    <property type="term" value="F:nuclease activity"/>
    <property type="evidence" value="ECO:0007669"/>
    <property type="project" value="InterPro"/>
</dbReference>
<dbReference type="GO" id="GO:0003730">
    <property type="term" value="F:mRNA 3'-UTR binding"/>
    <property type="evidence" value="ECO:0007669"/>
    <property type="project" value="TreeGrafter"/>
</dbReference>
<evidence type="ECO:0000256" key="2">
    <source>
        <dbReference type="ARBA" id="ARBA00024023"/>
    </source>
</evidence>
<dbReference type="Pfam" id="PF12247">
    <property type="entry name" value="MKT1_N"/>
    <property type="match status" value="1"/>
</dbReference>
<sequence length="735" mass="81419">MANAFREWAKAESLESVGPLEQFRDTRIAIDAEDYLNALLTTTLTREPLLPALGGLPFALQKHVDEDLAGFRDAGITPVFVFNGLEVASKDRAMIGREAKKAAATLSEAWSIYDQGRGDDAVVAFGKACSYRTYHIVRWLQCHLHKAHVTIQSAPYTAAAQIVYMEREDYVDAVAGSASCLVFGADKVITNFDFVNKRVAWVESKQCLGKLLMSREPFADLMLLSGCTSILPPLAELESQHEAGVARVHAARSLLRRFNDDGHTVCLQQPNDADYLAAFRKARYVIKHCPIMTGAGRVEPREAEKVPNDVHEFIGQRLPEEVYFYLARGVAGPRVLNCRTRMQVYETPPLDGGASQAYKEVVQEKLRPLRAQALALFTRLLHRYYQKTDVELVCWFSESDKRPLGVPDMAESVAATDTWHVPETALANSTGIDVTEAPLFYAIQFLSNEDAARHTKSERAEGSAGTLVQPRELLANVTWRFLHDRGYINPDHSLSGWGKALKASLDRARSYDYLTSASAHEAEEAIFMAFELLRLDVLNTKNMFPTPPFSGPPLRGTETDKANTLLISRIASLGLFRHETIGYTGPLSRHLLAYHQLTAAVRSGLRDLLEMHACHLLLSGAVARDVPAAQLTDLGVGLPFVREPDLGLALVVKSYLDELSNDAARRSDITKWFNHAVDVQEDLSKAWKLWAAVNAGIQAADSSIVSNETRKMFKNADSWLQKKRESGHAATNGTA</sequence>
<reference evidence="4 5" key="1">
    <citation type="submission" date="2021-11" db="EMBL/GenBank/DDBJ databases">
        <title>Black yeast isolated from Biological Soil Crust.</title>
        <authorList>
            <person name="Kurbessoian T."/>
        </authorList>
    </citation>
    <scope>NUCLEOTIDE SEQUENCE [LARGE SCALE GENOMIC DNA]</scope>
    <source>
        <strain evidence="4 5">CCFEE 5522</strain>
    </source>
</reference>
<feature type="domain" description="XPG-I" evidence="3">
    <location>
        <begin position="146"/>
        <end position="214"/>
    </location>
</feature>
<accession>A0AAV9JMX9</accession>